<dbReference type="InterPro" id="IPR013785">
    <property type="entry name" value="Aldolase_TIM"/>
</dbReference>
<organism evidence="1 2">
    <name type="scientific">Pseudomonas fluorescens</name>
    <dbReference type="NCBI Taxonomy" id="294"/>
    <lineage>
        <taxon>Bacteria</taxon>
        <taxon>Pseudomonadati</taxon>
        <taxon>Pseudomonadota</taxon>
        <taxon>Gammaproteobacteria</taxon>
        <taxon>Pseudomonadales</taxon>
        <taxon>Pseudomonadaceae</taxon>
        <taxon>Pseudomonas</taxon>
    </lineage>
</organism>
<dbReference type="SUPFAM" id="SSF51395">
    <property type="entry name" value="FMN-linked oxidoreductases"/>
    <property type="match status" value="1"/>
</dbReference>
<dbReference type="AlphaFoldDB" id="A0A5E7Q590"/>
<evidence type="ECO:0000313" key="1">
    <source>
        <dbReference type="EMBL" id="VVP56879.1"/>
    </source>
</evidence>
<dbReference type="Gene3D" id="3.20.20.70">
    <property type="entry name" value="Aldolase class I"/>
    <property type="match status" value="1"/>
</dbReference>
<proteinExistence type="predicted"/>
<accession>A0A5E7Q590</accession>
<gene>
    <name evidence="1" type="ORF">PS854_05725</name>
</gene>
<dbReference type="Proteomes" id="UP000327111">
    <property type="component" value="Unassembled WGS sequence"/>
</dbReference>
<evidence type="ECO:0000313" key="2">
    <source>
        <dbReference type="Proteomes" id="UP000327111"/>
    </source>
</evidence>
<name>A0A5E7Q590_PSEFL</name>
<dbReference type="EMBL" id="CABVIF010000065">
    <property type="protein sequence ID" value="VVP56879.1"/>
    <property type="molecule type" value="Genomic_DNA"/>
</dbReference>
<reference evidence="1 2" key="1">
    <citation type="submission" date="2019-09" db="EMBL/GenBank/DDBJ databases">
        <authorList>
            <person name="Chandra G."/>
            <person name="Truman W A."/>
        </authorList>
    </citation>
    <scope>NUCLEOTIDE SEQUENCE [LARGE SCALE GENOMIC DNA]</scope>
    <source>
        <strain evidence="1">PS854</strain>
    </source>
</reference>
<sequence>MTTSAPALAHLFEPLEIRGKRLKNRIMSSGHDTSMPTDNLVNEQLIAYHRARAEGGARLNELQVQGGKGRAR</sequence>
<protein>
    <submittedName>
        <fullName evidence="1">Uncharacterized protein</fullName>
    </submittedName>
</protein>